<gene>
    <name evidence="1" type="ORF">K444DRAFT_655573</name>
</gene>
<organism evidence="1 2">
    <name type="scientific">Hyaloscypha bicolor E</name>
    <dbReference type="NCBI Taxonomy" id="1095630"/>
    <lineage>
        <taxon>Eukaryota</taxon>
        <taxon>Fungi</taxon>
        <taxon>Dikarya</taxon>
        <taxon>Ascomycota</taxon>
        <taxon>Pezizomycotina</taxon>
        <taxon>Leotiomycetes</taxon>
        <taxon>Helotiales</taxon>
        <taxon>Hyaloscyphaceae</taxon>
        <taxon>Hyaloscypha</taxon>
        <taxon>Hyaloscypha bicolor</taxon>
    </lineage>
</organism>
<protein>
    <recommendedName>
        <fullName evidence="3">RAVE subunit 2/Rogdi</fullName>
    </recommendedName>
</protein>
<sequence length="313" mass="34065">MSTAVWPPLPPDALKKAEDESTARELAWLLDSLQETLASLKSGLEECYALLAPIEPGSTLVISSPRSESIKGHITRVGTRIVKGTLALRLRTHAPLNLTLNTTHPLLLSPLTTLRTLLNQSLDMVAITRWTGDRHSAPFISSQLHLLHSLLLEAISVLKGPNLLTPVHSAESGTSTPNMISAPPGQAWFESPPDPETFTPPLPPTLSLHLTLLDSTLLLTLRVLEPTSTQPTPISRFALAIGAQRRLEHDEMDEVFLYRGEEVRVREKVRVEGSADPSLLSLGAKLGALERVVAERRKGLQVLMGVGEEDGDD</sequence>
<dbReference type="GO" id="GO:0043291">
    <property type="term" value="C:RAVE complex"/>
    <property type="evidence" value="ECO:0007669"/>
    <property type="project" value="TreeGrafter"/>
</dbReference>
<dbReference type="AlphaFoldDB" id="A0A2J6SUM0"/>
<reference evidence="1 2" key="1">
    <citation type="submission" date="2016-04" db="EMBL/GenBank/DDBJ databases">
        <title>A degradative enzymes factory behind the ericoid mycorrhizal symbiosis.</title>
        <authorList>
            <consortium name="DOE Joint Genome Institute"/>
            <person name="Martino E."/>
            <person name="Morin E."/>
            <person name="Grelet G."/>
            <person name="Kuo A."/>
            <person name="Kohler A."/>
            <person name="Daghino S."/>
            <person name="Barry K."/>
            <person name="Choi C."/>
            <person name="Cichocki N."/>
            <person name="Clum A."/>
            <person name="Copeland A."/>
            <person name="Hainaut M."/>
            <person name="Haridas S."/>
            <person name="Labutti K."/>
            <person name="Lindquist E."/>
            <person name="Lipzen A."/>
            <person name="Khouja H.-R."/>
            <person name="Murat C."/>
            <person name="Ohm R."/>
            <person name="Olson A."/>
            <person name="Spatafora J."/>
            <person name="Veneault-Fourrey C."/>
            <person name="Henrissat B."/>
            <person name="Grigoriev I."/>
            <person name="Martin F."/>
            <person name="Perotto S."/>
        </authorList>
    </citation>
    <scope>NUCLEOTIDE SEQUENCE [LARGE SCALE GENOMIC DNA]</scope>
    <source>
        <strain evidence="1 2">E</strain>
    </source>
</reference>
<dbReference type="EMBL" id="KZ613865">
    <property type="protein sequence ID" value="PMD54459.1"/>
    <property type="molecule type" value="Genomic_DNA"/>
</dbReference>
<evidence type="ECO:0000313" key="2">
    <source>
        <dbReference type="Proteomes" id="UP000235371"/>
    </source>
</evidence>
<dbReference type="InParanoid" id="A0A2J6SUM0"/>
<dbReference type="Proteomes" id="UP000235371">
    <property type="component" value="Unassembled WGS sequence"/>
</dbReference>
<name>A0A2J6SUM0_9HELO</name>
<dbReference type="GeneID" id="36594097"/>
<evidence type="ECO:0008006" key="3">
    <source>
        <dbReference type="Google" id="ProtNLM"/>
    </source>
</evidence>
<dbReference type="PANTHER" id="PTHR13618:SF1">
    <property type="entry name" value="PROTEIN ROGDI HOMOLOG"/>
    <property type="match status" value="1"/>
</dbReference>
<keyword evidence="2" id="KW-1185">Reference proteome</keyword>
<evidence type="ECO:0000313" key="1">
    <source>
        <dbReference type="EMBL" id="PMD54459.1"/>
    </source>
</evidence>
<proteinExistence type="predicted"/>
<dbReference type="RefSeq" id="XP_024731363.1">
    <property type="nucleotide sequence ID" value="XM_024886020.1"/>
</dbReference>
<dbReference type="InterPro" id="IPR028241">
    <property type="entry name" value="RAVE2/Rogdi"/>
</dbReference>
<dbReference type="OrthoDB" id="66510at2759"/>
<accession>A0A2J6SUM0</accession>
<dbReference type="STRING" id="1095630.A0A2J6SUM0"/>
<dbReference type="Pfam" id="PF10259">
    <property type="entry name" value="Rogdi_lz"/>
    <property type="match status" value="1"/>
</dbReference>
<dbReference type="PANTHER" id="PTHR13618">
    <property type="entry name" value="LEUCINE ZIPPER CONTAINING TRANSCRIPTION FACTOR LZF1"/>
    <property type="match status" value="1"/>
</dbReference>